<name>A0A378WCQ5_MYCFO</name>
<feature type="compositionally biased region" description="Basic and acidic residues" evidence="1">
    <location>
        <begin position="216"/>
        <end position="231"/>
    </location>
</feature>
<evidence type="ECO:0000313" key="3">
    <source>
        <dbReference type="Proteomes" id="UP000255389"/>
    </source>
</evidence>
<feature type="compositionally biased region" description="Low complexity" evidence="1">
    <location>
        <begin position="290"/>
        <end position="302"/>
    </location>
</feature>
<protein>
    <submittedName>
        <fullName evidence="2">Uncharacterized protein</fullName>
    </submittedName>
</protein>
<feature type="compositionally biased region" description="Basic and acidic residues" evidence="1">
    <location>
        <begin position="194"/>
        <end position="209"/>
    </location>
</feature>
<gene>
    <name evidence="2" type="ORF">NCTC1542_06914</name>
</gene>
<sequence length="415" mass="42069">MTAGVAWPGVSNATLAGYLASANARVLRTEANVATMRSNRWEIYDTFGGDLFEPIRDFADRTVRQAIDTADYSDVWRKWVQQVVDTVDDVKMEIRNRVDKAHEKIRSIETNSRRPPFLRACDIIAVIKETHAENVLNVERGAGRIPTMPVIEPAPPLVPAGGWAPQKSSIQPASFGMHPQSPAGGRDAPGASSGRRDGAGKGGDGEKGNEGAPGKGEGEAKGDHAGKRDSAAGEDGSSDTKGDHAGTRDKPSAGEGSSELGDTAGTRDVPAPHFPSSDGPYTPMPGGIGSPSMPSSPLSGGAPKPPSLPSLPSSPLGSPGGATPVSPAAFDKPLSAASGSLLNNTPGAGAFVPPPAAPSGGAGPVAPMTPPPAAAPVVPPAAAASAPAPSPAAATPVTAQPVSHVPQLEWAAWAE</sequence>
<feature type="compositionally biased region" description="Pro residues" evidence="1">
    <location>
        <begin position="367"/>
        <end position="379"/>
    </location>
</feature>
<dbReference type="Proteomes" id="UP000255389">
    <property type="component" value="Unassembled WGS sequence"/>
</dbReference>
<reference evidence="2 3" key="1">
    <citation type="submission" date="2018-06" db="EMBL/GenBank/DDBJ databases">
        <authorList>
            <consortium name="Pathogen Informatics"/>
            <person name="Doyle S."/>
        </authorList>
    </citation>
    <scope>NUCLEOTIDE SEQUENCE [LARGE SCALE GENOMIC DNA]</scope>
    <source>
        <strain evidence="2 3">NCTC1542</strain>
    </source>
</reference>
<dbReference type="AlphaFoldDB" id="A0A378WCQ5"/>
<feature type="region of interest" description="Disordered" evidence="1">
    <location>
        <begin position="159"/>
        <end position="403"/>
    </location>
</feature>
<accession>A0A378WCQ5</accession>
<organism evidence="2 3">
    <name type="scientific">Mycolicibacterium fortuitum</name>
    <name type="common">Mycobacterium fortuitum</name>
    <dbReference type="NCBI Taxonomy" id="1766"/>
    <lineage>
        <taxon>Bacteria</taxon>
        <taxon>Bacillati</taxon>
        <taxon>Actinomycetota</taxon>
        <taxon>Actinomycetes</taxon>
        <taxon>Mycobacteriales</taxon>
        <taxon>Mycobacteriaceae</taxon>
        <taxon>Mycolicibacterium</taxon>
    </lineage>
</organism>
<evidence type="ECO:0000313" key="2">
    <source>
        <dbReference type="EMBL" id="SUA31559.1"/>
    </source>
</evidence>
<dbReference type="EMBL" id="UGQY01000006">
    <property type="protein sequence ID" value="SUA31559.1"/>
    <property type="molecule type" value="Genomic_DNA"/>
</dbReference>
<proteinExistence type="predicted"/>
<evidence type="ECO:0000256" key="1">
    <source>
        <dbReference type="SAM" id="MobiDB-lite"/>
    </source>
</evidence>
<feature type="compositionally biased region" description="Low complexity" evidence="1">
    <location>
        <begin position="380"/>
        <end position="403"/>
    </location>
</feature>
<feature type="compositionally biased region" description="Basic and acidic residues" evidence="1">
    <location>
        <begin position="238"/>
        <end position="252"/>
    </location>
</feature>